<evidence type="ECO:0000313" key="3">
    <source>
        <dbReference type="Proteomes" id="UP000091918"/>
    </source>
</evidence>
<accession>A0A1B7NQ20</accession>
<organism evidence="2 3">
    <name type="scientific">Emergomyces africanus</name>
    <dbReference type="NCBI Taxonomy" id="1955775"/>
    <lineage>
        <taxon>Eukaryota</taxon>
        <taxon>Fungi</taxon>
        <taxon>Dikarya</taxon>
        <taxon>Ascomycota</taxon>
        <taxon>Pezizomycotina</taxon>
        <taxon>Eurotiomycetes</taxon>
        <taxon>Eurotiomycetidae</taxon>
        <taxon>Onygenales</taxon>
        <taxon>Ajellomycetaceae</taxon>
        <taxon>Emergomyces</taxon>
    </lineage>
</organism>
<dbReference type="STRING" id="1658172.A0A1B7NQ20"/>
<reference evidence="2 3" key="1">
    <citation type="submission" date="2015-07" db="EMBL/GenBank/DDBJ databases">
        <title>Emmonsia species relationships and genome sequence.</title>
        <authorList>
            <person name="Cuomo C.A."/>
            <person name="Schwartz I.S."/>
            <person name="Kenyon C."/>
            <person name="de Hoog G.S."/>
            <person name="Govender N.P."/>
            <person name="Botha A."/>
            <person name="Moreno L."/>
            <person name="de Vries M."/>
            <person name="Munoz J.F."/>
            <person name="Stielow J.B."/>
        </authorList>
    </citation>
    <scope>NUCLEOTIDE SEQUENCE [LARGE SCALE GENOMIC DNA]</scope>
    <source>
        <strain evidence="2 3">CBS 136260</strain>
    </source>
</reference>
<protein>
    <submittedName>
        <fullName evidence="2">Uncharacterized protein</fullName>
    </submittedName>
</protein>
<feature type="compositionally biased region" description="Polar residues" evidence="1">
    <location>
        <begin position="26"/>
        <end position="35"/>
    </location>
</feature>
<evidence type="ECO:0000256" key="1">
    <source>
        <dbReference type="SAM" id="MobiDB-lite"/>
    </source>
</evidence>
<feature type="compositionally biased region" description="Pro residues" evidence="1">
    <location>
        <begin position="58"/>
        <end position="72"/>
    </location>
</feature>
<keyword evidence="3" id="KW-1185">Reference proteome</keyword>
<dbReference type="OrthoDB" id="4187965at2759"/>
<dbReference type="EMBL" id="LGUA01001257">
    <property type="protein sequence ID" value="OAX78889.1"/>
    <property type="molecule type" value="Genomic_DNA"/>
</dbReference>
<feature type="region of interest" description="Disordered" evidence="1">
    <location>
        <begin position="1"/>
        <end position="96"/>
    </location>
</feature>
<gene>
    <name evidence="2" type="ORF">ACJ72_06800</name>
</gene>
<comment type="caution">
    <text evidence="2">The sequence shown here is derived from an EMBL/GenBank/DDBJ whole genome shotgun (WGS) entry which is preliminary data.</text>
</comment>
<evidence type="ECO:0000313" key="2">
    <source>
        <dbReference type="EMBL" id="OAX78889.1"/>
    </source>
</evidence>
<feature type="compositionally biased region" description="Basic and acidic residues" evidence="1">
    <location>
        <begin position="87"/>
        <end position="96"/>
    </location>
</feature>
<name>A0A1B7NQ20_9EURO</name>
<proteinExistence type="predicted"/>
<sequence length="149" mass="15482">MSGAGKRRRRRGGGNGGQNEGSGNSAHQNPAQLDGTSGPGSSGQRAGVNPPLGSPRAASPPPRGNSPPPPTPTFGSIGQMVQGGDLPLRDPARDPERVGKMTDMCRNIDLSADAFQLNPEFGLHYLEVQKCLFPVYNSSGGLGNCNDLF</sequence>
<dbReference type="Proteomes" id="UP000091918">
    <property type="component" value="Unassembled WGS sequence"/>
</dbReference>
<dbReference type="AlphaFoldDB" id="A0A1B7NQ20"/>
<feature type="compositionally biased region" description="Basic residues" evidence="1">
    <location>
        <begin position="1"/>
        <end position="12"/>
    </location>
</feature>